<dbReference type="Pfam" id="PF19675">
    <property type="entry name" value="ORC3_ins"/>
    <property type="match status" value="1"/>
</dbReference>
<dbReference type="GO" id="GO:0005664">
    <property type="term" value="C:nuclear origin of replication recognition complex"/>
    <property type="evidence" value="ECO:0007669"/>
    <property type="project" value="InterPro"/>
</dbReference>
<dbReference type="EMBL" id="QEAM01000338">
    <property type="protein sequence ID" value="TPX41156.1"/>
    <property type="molecule type" value="Genomic_DNA"/>
</dbReference>
<evidence type="ECO:0000259" key="11">
    <source>
        <dbReference type="Pfam" id="PF18137"/>
    </source>
</evidence>
<evidence type="ECO:0000256" key="8">
    <source>
        <dbReference type="ARBA" id="ARBA00026084"/>
    </source>
</evidence>
<dbReference type="GO" id="GO:0031261">
    <property type="term" value="C:DNA replication preinitiation complex"/>
    <property type="evidence" value="ECO:0007669"/>
    <property type="project" value="TreeGrafter"/>
</dbReference>
<keyword evidence="6" id="KW-0238">DNA-binding</keyword>
<dbReference type="AlphaFoldDB" id="A0A507D8M1"/>
<dbReference type="Pfam" id="PF18137">
    <property type="entry name" value="WHD_ORC"/>
    <property type="match status" value="1"/>
</dbReference>
<comment type="function">
    <text evidence="9">Component of the origin recognition complex (ORC) that binds origins of replication. DNA-binding is ATP-dependent. The specific DNA sequences that define origins of replication have not been identified yet. ORC is required to assemble the pre-replication complex necessary to initiate DNA replication. Binds histone H3 and H4 trimethylation marks H3K9me3, H3K27me3 and H4K20me3.</text>
</comment>
<feature type="domain" description="Origin recognition complex subunit 3 N-terminal" evidence="10">
    <location>
        <begin position="43"/>
        <end position="348"/>
    </location>
</feature>
<feature type="domain" description="Origin recognition complex subunit 3 winged helix C-terminal" evidence="11">
    <location>
        <begin position="655"/>
        <end position="769"/>
    </location>
</feature>
<dbReference type="OrthoDB" id="10265211at2759"/>
<dbReference type="Proteomes" id="UP000320475">
    <property type="component" value="Unassembled WGS sequence"/>
</dbReference>
<dbReference type="GO" id="GO:0006270">
    <property type="term" value="P:DNA replication initiation"/>
    <property type="evidence" value="ECO:0007669"/>
    <property type="project" value="TreeGrafter"/>
</dbReference>
<evidence type="ECO:0000256" key="4">
    <source>
        <dbReference type="ARBA" id="ARBA00022553"/>
    </source>
</evidence>
<dbReference type="GO" id="GO:0003688">
    <property type="term" value="F:DNA replication origin binding"/>
    <property type="evidence" value="ECO:0007669"/>
    <property type="project" value="TreeGrafter"/>
</dbReference>
<dbReference type="PANTHER" id="PTHR12748:SF0">
    <property type="entry name" value="ORIGIN RECOGNITION COMPLEX SUBUNIT 3"/>
    <property type="match status" value="1"/>
</dbReference>
<dbReference type="EMBL" id="QEAN01000112">
    <property type="protein sequence ID" value="TPX47687.1"/>
    <property type="molecule type" value="Genomic_DNA"/>
</dbReference>
<dbReference type="InterPro" id="IPR040855">
    <property type="entry name" value="ORC_WH_C"/>
</dbReference>
<evidence type="ECO:0000259" key="12">
    <source>
        <dbReference type="Pfam" id="PF19675"/>
    </source>
</evidence>
<feature type="domain" description="Origin recognition complex subunit 3 insertion" evidence="12">
    <location>
        <begin position="364"/>
        <end position="516"/>
    </location>
</feature>
<evidence type="ECO:0000256" key="6">
    <source>
        <dbReference type="ARBA" id="ARBA00023125"/>
    </source>
</evidence>
<keyword evidence="7" id="KW-0539">Nucleus</keyword>
<gene>
    <name evidence="13" type="ORF">SeLEV6574_g06234</name>
    <name evidence="14" type="ORF">SeMB42_g03233</name>
</gene>
<evidence type="ECO:0000256" key="1">
    <source>
        <dbReference type="ARBA" id="ARBA00004123"/>
    </source>
</evidence>
<evidence type="ECO:0000256" key="9">
    <source>
        <dbReference type="ARBA" id="ARBA00045241"/>
    </source>
</evidence>
<dbReference type="STRING" id="286115.A0A507D8M1"/>
<keyword evidence="4" id="KW-0597">Phosphoprotein</keyword>
<evidence type="ECO:0000313" key="16">
    <source>
        <dbReference type="Proteomes" id="UP000320475"/>
    </source>
</evidence>
<keyword evidence="15" id="KW-1185">Reference proteome</keyword>
<dbReference type="Proteomes" id="UP000317494">
    <property type="component" value="Unassembled WGS sequence"/>
</dbReference>
<name>A0A507D8M1_9FUNG</name>
<evidence type="ECO:0000313" key="15">
    <source>
        <dbReference type="Proteomes" id="UP000317494"/>
    </source>
</evidence>
<dbReference type="Pfam" id="PF07034">
    <property type="entry name" value="ORC3_N"/>
    <property type="match status" value="1"/>
</dbReference>
<dbReference type="InterPro" id="IPR045667">
    <property type="entry name" value="ORC3_N"/>
</dbReference>
<comment type="similarity">
    <text evidence="2">Belongs to the ORC3 family.</text>
</comment>
<protein>
    <recommendedName>
        <fullName evidence="3">Origin recognition complex subunit 3</fullName>
    </recommendedName>
</protein>
<proteinExistence type="inferred from homology"/>
<evidence type="ECO:0000256" key="3">
    <source>
        <dbReference type="ARBA" id="ARBA00019085"/>
    </source>
</evidence>
<evidence type="ECO:0000256" key="7">
    <source>
        <dbReference type="ARBA" id="ARBA00023242"/>
    </source>
</evidence>
<evidence type="ECO:0000256" key="5">
    <source>
        <dbReference type="ARBA" id="ARBA00022705"/>
    </source>
</evidence>
<organism evidence="14 15">
    <name type="scientific">Synchytrium endobioticum</name>
    <dbReference type="NCBI Taxonomy" id="286115"/>
    <lineage>
        <taxon>Eukaryota</taxon>
        <taxon>Fungi</taxon>
        <taxon>Fungi incertae sedis</taxon>
        <taxon>Chytridiomycota</taxon>
        <taxon>Chytridiomycota incertae sedis</taxon>
        <taxon>Chytridiomycetes</taxon>
        <taxon>Synchytriales</taxon>
        <taxon>Synchytriaceae</taxon>
        <taxon>Synchytrium</taxon>
    </lineage>
</organism>
<keyword evidence="5" id="KW-0235">DNA replication</keyword>
<dbReference type="InterPro" id="IPR045663">
    <property type="entry name" value="ORC3_ins"/>
</dbReference>
<evidence type="ECO:0000256" key="2">
    <source>
        <dbReference type="ARBA" id="ARBA00010977"/>
    </source>
</evidence>
<dbReference type="GO" id="GO:0005656">
    <property type="term" value="C:nuclear pre-replicative complex"/>
    <property type="evidence" value="ECO:0007669"/>
    <property type="project" value="TreeGrafter"/>
</dbReference>
<evidence type="ECO:0000259" key="10">
    <source>
        <dbReference type="Pfam" id="PF07034"/>
    </source>
</evidence>
<dbReference type="VEuPathDB" id="FungiDB:SeMB42_g03233"/>
<dbReference type="CDD" id="cd20704">
    <property type="entry name" value="Orc3"/>
    <property type="match status" value="2"/>
</dbReference>
<evidence type="ECO:0000313" key="13">
    <source>
        <dbReference type="EMBL" id="TPX41156.1"/>
    </source>
</evidence>
<dbReference type="PANTHER" id="PTHR12748">
    <property type="entry name" value="ORIGIN RECOGNITION COMPLEX SUBUNIT 3"/>
    <property type="match status" value="1"/>
</dbReference>
<dbReference type="InterPro" id="IPR020795">
    <property type="entry name" value="ORC3"/>
</dbReference>
<comment type="caution">
    <text evidence="14">The sequence shown here is derived from an EMBL/GenBank/DDBJ whole genome shotgun (WGS) entry which is preliminary data.</text>
</comment>
<comment type="subcellular location">
    <subcellularLocation>
        <location evidence="1">Nucleus</location>
    </subcellularLocation>
</comment>
<sequence length="769" mass="87202">MVLLDSLTEGCKLFRPGDFDFEPDEDEAIGMNSDGLYPLPGEVAANVSTRLAKYHQRWMQVDDHIQQVILTMNQQALARIVQFVSSTHLQPLQQRRSTLKTPSRELPTGLVFSGINIPDHGTLIDSLADQIRQASARVAVMWSRNCSTLKATLKSIIQKLSGEDQDIPQEEDDEEQNEDVIEVSITARRRVLPLDDMRRLTGWYDYMKEKQPLSRPKQLVLLLPDMECFDPQILADLVFICSAYVDRLPFVFLIGIATSLDGLHQILPTSAISLLSTETFKLQLAEDCLDRIVDEIFMKSPTGLKLGGPLYEYLLAKFGHYDLSVREFVRGIQYAHMKHYYSEPLSILTDLTYDSEDHKYILDSLQRMHYDRIRSLKSFQNYLHEMLDEDPERAEILLSDDGAIQRELEILLRGLQHYHSRYLAAVECISSFQTVIKTDHKFSRRQSYDMGLKCHLGEVADVKAVMESIKTLAFTDVKALLSMCVDAMDTTVFTTDVTLPEATQLKCFLDVLDQFKADPAASLAHGTRNMSKLCRFSTSISSTSSKSSAASGSIIVGNNTSYISQQAIKRVITASASARKALSSTKLKQTDYNPTEKPEAEEGTWEAFLRDVYQFFKHFFKDALKPYTSVALHEIMYISSRKGQGRAFNPEVGAAVKGSLTVSRKYLNCDCCSEIDPREPHPTLEDTQIAYRLYLECGKLINLYDWYVAFRTILEQDQEWLNSVGGTENGTLGQQEVHARFVRAVGELQLMGFIKQTGRKKDHVSRLTW</sequence>
<comment type="subunit">
    <text evidence="8">Component of ORC, a complex composed of at least 6 subunits: ORC1, ORC2, ORC3, ORC4, ORC5 and ORC6. ORC is regulated in a cell-cycle dependent manner. It is sequentially assembled at the exit from anaphase of mitosis and disassembled as cells enter S phase.</text>
</comment>
<reference evidence="15 16" key="1">
    <citation type="journal article" date="2019" name="Sci. Rep.">
        <title>Comparative genomics of chytrid fungi reveal insights into the obligate biotrophic and pathogenic lifestyle of Synchytrium endobioticum.</title>
        <authorList>
            <person name="van de Vossenberg B.T.L.H."/>
            <person name="Warris S."/>
            <person name="Nguyen H.D.T."/>
            <person name="van Gent-Pelzer M.P.E."/>
            <person name="Joly D.L."/>
            <person name="van de Geest H.C."/>
            <person name="Bonants P.J.M."/>
            <person name="Smith D.S."/>
            <person name="Levesque C.A."/>
            <person name="van der Lee T.A.J."/>
        </authorList>
    </citation>
    <scope>NUCLEOTIDE SEQUENCE [LARGE SCALE GENOMIC DNA]</scope>
    <source>
        <strain evidence="13 16">LEV6574</strain>
        <strain evidence="14 15">MB42</strain>
    </source>
</reference>
<evidence type="ECO:0000313" key="14">
    <source>
        <dbReference type="EMBL" id="TPX47687.1"/>
    </source>
</evidence>
<accession>A0A507D8M1</accession>